<evidence type="ECO:0000256" key="3">
    <source>
        <dbReference type="ARBA" id="ARBA00022448"/>
    </source>
</evidence>
<feature type="region of interest" description="Disordered" evidence="10">
    <location>
        <begin position="90"/>
        <end position="124"/>
    </location>
</feature>
<keyword evidence="12" id="KW-1185">Reference proteome</keyword>
<dbReference type="OrthoDB" id="2200301at2"/>
<dbReference type="InterPro" id="IPR003849">
    <property type="entry name" value="Preprotein_translocase_YajC"/>
</dbReference>
<comment type="subcellular location">
    <subcellularLocation>
        <location evidence="1">Cell membrane</location>
        <topology evidence="1">Single-pass membrane protein</topology>
    </subcellularLocation>
</comment>
<dbReference type="KEGG" id="cuo:CUROG_05355"/>
<evidence type="ECO:0000256" key="6">
    <source>
        <dbReference type="ARBA" id="ARBA00022927"/>
    </source>
</evidence>
<dbReference type="PANTHER" id="PTHR33909:SF1">
    <property type="entry name" value="SEC TRANSLOCON ACCESSORY COMPLEX SUBUNIT YAJC"/>
    <property type="match status" value="1"/>
</dbReference>
<evidence type="ECO:0000313" key="11">
    <source>
        <dbReference type="EMBL" id="QFQ02440.1"/>
    </source>
</evidence>
<dbReference type="RefSeq" id="WP_151902802.1">
    <property type="nucleotide sequence ID" value="NZ_CP045032.1"/>
</dbReference>
<evidence type="ECO:0000256" key="8">
    <source>
        <dbReference type="ARBA" id="ARBA00023010"/>
    </source>
</evidence>
<evidence type="ECO:0000256" key="2">
    <source>
        <dbReference type="ARBA" id="ARBA00006742"/>
    </source>
</evidence>
<dbReference type="NCBIfam" id="TIGR00739">
    <property type="entry name" value="yajC"/>
    <property type="match status" value="1"/>
</dbReference>
<gene>
    <name evidence="11" type="ORF">CUROG_05355</name>
</gene>
<comment type="similarity">
    <text evidence="2">Belongs to the YajC family.</text>
</comment>
<evidence type="ECO:0000313" key="12">
    <source>
        <dbReference type="Proteomes" id="UP000326711"/>
    </source>
</evidence>
<evidence type="ECO:0000256" key="9">
    <source>
        <dbReference type="ARBA" id="ARBA00023136"/>
    </source>
</evidence>
<keyword evidence="9" id="KW-0472">Membrane</keyword>
<keyword evidence="5" id="KW-0812">Transmembrane</keyword>
<accession>A0A5J6ZC63</accession>
<dbReference type="AlphaFoldDB" id="A0A5J6ZC63"/>
<dbReference type="GO" id="GO:0005886">
    <property type="term" value="C:plasma membrane"/>
    <property type="evidence" value="ECO:0007669"/>
    <property type="project" value="UniProtKB-SubCell"/>
</dbReference>
<dbReference type="GO" id="GO:0015031">
    <property type="term" value="P:protein transport"/>
    <property type="evidence" value="ECO:0007669"/>
    <property type="project" value="UniProtKB-KW"/>
</dbReference>
<dbReference type="Proteomes" id="UP000326711">
    <property type="component" value="Chromosome"/>
</dbReference>
<evidence type="ECO:0000256" key="7">
    <source>
        <dbReference type="ARBA" id="ARBA00022989"/>
    </source>
</evidence>
<organism evidence="11 12">
    <name type="scientific">Corynebacterium urogenitale</name>
    <dbReference type="NCBI Taxonomy" id="2487892"/>
    <lineage>
        <taxon>Bacteria</taxon>
        <taxon>Bacillati</taxon>
        <taxon>Actinomycetota</taxon>
        <taxon>Actinomycetes</taxon>
        <taxon>Mycobacteriales</taxon>
        <taxon>Corynebacteriaceae</taxon>
        <taxon>Corynebacterium</taxon>
    </lineage>
</organism>
<dbReference type="PANTHER" id="PTHR33909">
    <property type="entry name" value="SEC TRANSLOCON ACCESSORY COMPLEX SUBUNIT YAJC"/>
    <property type="match status" value="1"/>
</dbReference>
<sequence length="124" mass="13603">MEPILLILLLVVFVALPLFSMRKQSQRLKEIKAFQEQLQPGMVVKMTCGLHGRVSHVGEATVDLEVSAGVVTTWDKNAVLELVDSVDAGSQQAEQLTRDSQEDTPASFDADNAGESTHRPQDDQ</sequence>
<keyword evidence="8" id="KW-0811">Translocation</keyword>
<keyword evidence="4" id="KW-1003">Cell membrane</keyword>
<proteinExistence type="inferred from homology"/>
<dbReference type="EMBL" id="CP045032">
    <property type="protein sequence ID" value="QFQ02440.1"/>
    <property type="molecule type" value="Genomic_DNA"/>
</dbReference>
<evidence type="ECO:0000256" key="5">
    <source>
        <dbReference type="ARBA" id="ARBA00022692"/>
    </source>
</evidence>
<dbReference type="Pfam" id="PF02699">
    <property type="entry name" value="YajC"/>
    <property type="match status" value="1"/>
</dbReference>
<evidence type="ECO:0000256" key="10">
    <source>
        <dbReference type="SAM" id="MobiDB-lite"/>
    </source>
</evidence>
<name>A0A5J6ZC63_9CORY</name>
<keyword evidence="7" id="KW-1133">Transmembrane helix</keyword>
<reference evidence="12" key="1">
    <citation type="submission" date="2019-10" db="EMBL/GenBank/DDBJ databases">
        <title>Complete genome sequence of Corynebacterium urogenitalis DSM 108747, isolated from the genital tract of a cow.</title>
        <authorList>
            <person name="Ruckert C."/>
            <person name="Ballas P."/>
            <person name="Wagener K."/>
            <person name="Drillich M."/>
            <person name="Kaempfer P."/>
            <person name="Busse H.-J."/>
            <person name="Ehling-Schulz M."/>
        </authorList>
    </citation>
    <scope>NUCLEOTIDE SEQUENCE [LARGE SCALE GENOMIC DNA]</scope>
    <source>
        <strain evidence="12">LMM 1652</strain>
    </source>
</reference>
<keyword evidence="6" id="KW-0653">Protein transport</keyword>
<evidence type="ECO:0000256" key="1">
    <source>
        <dbReference type="ARBA" id="ARBA00004162"/>
    </source>
</evidence>
<dbReference type="SMART" id="SM01323">
    <property type="entry name" value="YajC"/>
    <property type="match status" value="1"/>
</dbReference>
<protein>
    <submittedName>
        <fullName evidence="11">Preprotein translocase subunit YajC</fullName>
    </submittedName>
</protein>
<evidence type="ECO:0000256" key="4">
    <source>
        <dbReference type="ARBA" id="ARBA00022475"/>
    </source>
</evidence>
<keyword evidence="3" id="KW-0813">Transport</keyword>